<dbReference type="PANTHER" id="PTHR11091">
    <property type="entry name" value="OXIDOREDUCTASE-RELATED"/>
    <property type="match status" value="1"/>
</dbReference>
<keyword evidence="2" id="KW-0560">Oxidoreductase</keyword>
<dbReference type="SUPFAM" id="SSF89733">
    <property type="entry name" value="L-sulfolactate dehydrogenase-like"/>
    <property type="match status" value="1"/>
</dbReference>
<proteinExistence type="inferred from homology"/>
<keyword evidence="4" id="KW-1185">Reference proteome</keyword>
<accession>A0ABN8RKU3</accession>
<protein>
    <recommendedName>
        <fullName evidence="5">Malate dehydrogenase</fullName>
    </recommendedName>
</protein>
<reference evidence="3 4" key="1">
    <citation type="submission" date="2022-05" db="EMBL/GenBank/DDBJ databases">
        <authorList>
            <consortium name="Genoscope - CEA"/>
            <person name="William W."/>
        </authorList>
    </citation>
    <scope>NUCLEOTIDE SEQUENCE [LARGE SCALE GENOMIC DNA]</scope>
</reference>
<comment type="caution">
    <text evidence="3">The sequence shown here is derived from an EMBL/GenBank/DDBJ whole genome shotgun (WGS) entry which is preliminary data.</text>
</comment>
<dbReference type="Gene3D" id="1.10.1530.10">
    <property type="match status" value="1"/>
</dbReference>
<organism evidence="3 4">
    <name type="scientific">Porites lobata</name>
    <dbReference type="NCBI Taxonomy" id="104759"/>
    <lineage>
        <taxon>Eukaryota</taxon>
        <taxon>Metazoa</taxon>
        <taxon>Cnidaria</taxon>
        <taxon>Anthozoa</taxon>
        <taxon>Hexacorallia</taxon>
        <taxon>Scleractinia</taxon>
        <taxon>Fungiina</taxon>
        <taxon>Poritidae</taxon>
        <taxon>Porites</taxon>
    </lineage>
</organism>
<name>A0ABN8RKU3_9CNID</name>
<dbReference type="Proteomes" id="UP001159405">
    <property type="component" value="Unassembled WGS sequence"/>
</dbReference>
<comment type="similarity">
    <text evidence="1">Belongs to the LDH2/MDH2 oxidoreductase family.</text>
</comment>
<evidence type="ECO:0000313" key="4">
    <source>
        <dbReference type="Proteomes" id="UP001159405"/>
    </source>
</evidence>
<dbReference type="InterPro" id="IPR043143">
    <property type="entry name" value="Mal/L-sulf/L-lact_DH-like_NADP"/>
</dbReference>
<dbReference type="PANTHER" id="PTHR11091:SF0">
    <property type="entry name" value="MALATE DEHYDROGENASE"/>
    <property type="match status" value="1"/>
</dbReference>
<evidence type="ECO:0000256" key="2">
    <source>
        <dbReference type="ARBA" id="ARBA00023002"/>
    </source>
</evidence>
<dbReference type="Gene3D" id="3.30.1370.60">
    <property type="entry name" value="Hypothetical oxidoreductase yiak, domain 2"/>
    <property type="match status" value="1"/>
</dbReference>
<sequence>MQVRVTKLILKMAGVSRGRSKFLCSRLVRSIRNLSTSGRLLDEHKCVAVEEAESFIERCMRAVGTPKEHCRALSQVLVAGDARGHFSHGLNRLEMYVHDIEVGTTVLEGKPEVVNETSATALVDGNNLLGPVVGNFCNELAMKKAQDTGIGWVVCRGSNHYGIAGWYTMKAVEQGLIGMSLTNTSPLVVPTRAREVTVGTNPISVAAPGKDGDSFVLDMATSSVALGKIEMANRKGVEIPHGWGVDSTGQETVYPDKVLTGGGQLPLGGMEITSGFKGYGLAVMVEVFCGILSDAAFGPNIRRWSGDERVANLGQCFVALNPSVFAAGFEDRMQSLMDHLRNLKPIEGESAVLVAGDPEREHMRKVEQDGGIHYHINLLSAMDKLADRLNVPRMPTVTKE</sequence>
<evidence type="ECO:0000256" key="1">
    <source>
        <dbReference type="ARBA" id="ARBA00006056"/>
    </source>
</evidence>
<dbReference type="InterPro" id="IPR003767">
    <property type="entry name" value="Malate/L-lactate_DH-like"/>
</dbReference>
<evidence type="ECO:0000313" key="3">
    <source>
        <dbReference type="EMBL" id="CAH3178743.1"/>
    </source>
</evidence>
<gene>
    <name evidence="3" type="ORF">PLOB_00021033</name>
</gene>
<dbReference type="EMBL" id="CALNXK010000244">
    <property type="protein sequence ID" value="CAH3178743.1"/>
    <property type="molecule type" value="Genomic_DNA"/>
</dbReference>
<dbReference type="Pfam" id="PF02615">
    <property type="entry name" value="Ldh_2"/>
    <property type="match status" value="1"/>
</dbReference>
<dbReference type="InterPro" id="IPR043144">
    <property type="entry name" value="Mal/L-sulf/L-lact_DH-like_ah"/>
</dbReference>
<evidence type="ECO:0008006" key="5">
    <source>
        <dbReference type="Google" id="ProtNLM"/>
    </source>
</evidence>
<dbReference type="InterPro" id="IPR036111">
    <property type="entry name" value="Mal/L-sulfo/L-lacto_DH-like_sf"/>
</dbReference>